<evidence type="ECO:0000313" key="3">
    <source>
        <dbReference type="Proteomes" id="UP000539175"/>
    </source>
</evidence>
<evidence type="ECO:0000313" key="2">
    <source>
        <dbReference type="EMBL" id="MBB6251740.1"/>
    </source>
</evidence>
<comment type="caution">
    <text evidence="2">The sequence shown here is derived from an EMBL/GenBank/DDBJ whole genome shotgun (WGS) entry which is preliminary data.</text>
</comment>
<dbReference type="Proteomes" id="UP000539175">
    <property type="component" value="Unassembled WGS sequence"/>
</dbReference>
<name>A0A7X0AZ83_9PROT</name>
<dbReference type="EMBL" id="JACIIZ010000005">
    <property type="protein sequence ID" value="MBB6251740.1"/>
    <property type="molecule type" value="Genomic_DNA"/>
</dbReference>
<keyword evidence="3" id="KW-1185">Reference proteome</keyword>
<reference evidence="2 3" key="1">
    <citation type="submission" date="2020-08" db="EMBL/GenBank/DDBJ databases">
        <title>Genomic Encyclopedia of Type Strains, Phase IV (KMG-IV): sequencing the most valuable type-strain genomes for metagenomic binning, comparative biology and taxonomic classification.</title>
        <authorList>
            <person name="Goeker M."/>
        </authorList>
    </citation>
    <scope>NUCLEOTIDE SEQUENCE [LARGE SCALE GENOMIC DNA]</scope>
    <source>
        <strain evidence="2 3">DSM 22198</strain>
    </source>
</reference>
<proteinExistence type="predicted"/>
<dbReference type="RefSeq" id="WP_184800431.1">
    <property type="nucleotide sequence ID" value="NZ_JACIIZ010000005.1"/>
</dbReference>
<organism evidence="2 3">
    <name type="scientific">Nitrospirillum iridis</name>
    <dbReference type="NCBI Taxonomy" id="765888"/>
    <lineage>
        <taxon>Bacteria</taxon>
        <taxon>Pseudomonadati</taxon>
        <taxon>Pseudomonadota</taxon>
        <taxon>Alphaproteobacteria</taxon>
        <taxon>Rhodospirillales</taxon>
        <taxon>Azospirillaceae</taxon>
        <taxon>Nitrospirillum</taxon>
    </lineage>
</organism>
<accession>A0A7X0AZ83</accession>
<protein>
    <submittedName>
        <fullName evidence="2">Uncharacterized protein</fullName>
    </submittedName>
</protein>
<sequence length="51" mass="5771">MTDKPTTKPGAEKTLTREERLAAALRENLRRRKTQSREREDTADSPASDGE</sequence>
<feature type="region of interest" description="Disordered" evidence="1">
    <location>
        <begin position="24"/>
        <end position="51"/>
    </location>
</feature>
<gene>
    <name evidence="2" type="ORF">FHS74_002291</name>
</gene>
<evidence type="ECO:0000256" key="1">
    <source>
        <dbReference type="SAM" id="MobiDB-lite"/>
    </source>
</evidence>
<dbReference type="AlphaFoldDB" id="A0A7X0AZ83"/>